<gene>
    <name evidence="1" type="ORF">EGYM00163_LOCUS35621</name>
</gene>
<organism evidence="1">
    <name type="scientific">Eutreptiella gymnastica</name>
    <dbReference type="NCBI Taxonomy" id="73025"/>
    <lineage>
        <taxon>Eukaryota</taxon>
        <taxon>Discoba</taxon>
        <taxon>Euglenozoa</taxon>
        <taxon>Euglenida</taxon>
        <taxon>Spirocuta</taxon>
        <taxon>Euglenophyceae</taxon>
        <taxon>Eutreptiales</taxon>
        <taxon>Eutreptiaceae</taxon>
        <taxon>Eutreptiella</taxon>
    </lineage>
</organism>
<reference evidence="1" key="1">
    <citation type="submission" date="2021-01" db="EMBL/GenBank/DDBJ databases">
        <authorList>
            <person name="Corre E."/>
            <person name="Pelletier E."/>
            <person name="Niang G."/>
            <person name="Scheremetjew M."/>
            <person name="Finn R."/>
            <person name="Kale V."/>
            <person name="Holt S."/>
            <person name="Cochrane G."/>
            <person name="Meng A."/>
            <person name="Brown T."/>
            <person name="Cohen L."/>
        </authorList>
    </citation>
    <scope>NUCLEOTIDE SEQUENCE</scope>
    <source>
        <strain evidence="1">CCMP1594</strain>
    </source>
</reference>
<dbReference type="EMBL" id="HBJA01103302">
    <property type="protein sequence ID" value="CAE0824414.1"/>
    <property type="molecule type" value="Transcribed_RNA"/>
</dbReference>
<evidence type="ECO:0000313" key="1">
    <source>
        <dbReference type="EMBL" id="CAE0824414.1"/>
    </source>
</evidence>
<dbReference type="PANTHER" id="PTHR37066">
    <property type="entry name" value="HELICASE-ASSOCIATED"/>
    <property type="match status" value="1"/>
</dbReference>
<dbReference type="PANTHER" id="PTHR37066:SF1">
    <property type="entry name" value="LNS2_PITP DOMAIN-CONTAINING PROTEIN"/>
    <property type="match status" value="1"/>
</dbReference>
<evidence type="ECO:0008006" key="2">
    <source>
        <dbReference type="Google" id="ProtNLM"/>
    </source>
</evidence>
<sequence length="195" mass="22700">MNIRNQGTYSTHRAELEEMGFDFNPQRIVHGWENVKRALLKYKSLRGDLLVPYRFVIPENAHWPEDLWGMNLGFTVNSIRNNRAYSAYRAELEAMGFDFDSQSTAHGWENVKRALLAYKSLCRDLLVPVSFVIPKDADWPEELWDLKLGNTVYSIRNQGTYSTNRAELEEMGFDFDPQRTAHGWENVIGIQVIPW</sequence>
<protein>
    <recommendedName>
        <fullName evidence="2">Helicase-associated domain-containing protein</fullName>
    </recommendedName>
</protein>
<accession>A0A7S4G456</accession>
<dbReference type="AlphaFoldDB" id="A0A7S4G456"/>
<proteinExistence type="predicted"/>
<name>A0A7S4G456_9EUGL</name>